<evidence type="ECO:0000313" key="2">
    <source>
        <dbReference type="Proteomes" id="UP000050867"/>
    </source>
</evidence>
<sequence>MVLLLDTGSLAAVRLVVFRVVRRLLGVGVRPSSFFHTYRLFAAECKTNGARGERVFDWCRCRRDADEA</sequence>
<dbReference type="Proteomes" id="UP000050867">
    <property type="component" value="Unassembled WGS sequence"/>
</dbReference>
<accession>A0A0T6LS80</accession>
<keyword evidence="2" id="KW-1185">Reference proteome</keyword>
<dbReference type="STRING" id="76728.AQ490_23045"/>
<protein>
    <submittedName>
        <fullName evidence="1">Uncharacterized protein</fullName>
    </submittedName>
</protein>
<name>A0A0T6LS80_WENVI</name>
<proteinExistence type="predicted"/>
<organism evidence="1 2">
    <name type="scientific">Wenjunlia vitaminophila</name>
    <name type="common">Streptomyces vitaminophilus</name>
    <dbReference type="NCBI Taxonomy" id="76728"/>
    <lineage>
        <taxon>Bacteria</taxon>
        <taxon>Bacillati</taxon>
        <taxon>Actinomycetota</taxon>
        <taxon>Actinomycetes</taxon>
        <taxon>Kitasatosporales</taxon>
        <taxon>Streptomycetaceae</taxon>
        <taxon>Wenjunlia</taxon>
    </lineage>
</organism>
<comment type="caution">
    <text evidence="1">The sequence shown here is derived from an EMBL/GenBank/DDBJ whole genome shotgun (WGS) entry which is preliminary data.</text>
</comment>
<reference evidence="1 2" key="1">
    <citation type="submission" date="2015-10" db="EMBL/GenBank/DDBJ databases">
        <title>Draft genome sequence of pyrrolomycin-producing Streptomyces vitaminophilus.</title>
        <authorList>
            <person name="Graham D.E."/>
            <person name="Mahan K.M."/>
            <person name="Klingeman D.M."/>
            <person name="Hettich R.L."/>
            <person name="Parry R.J."/>
        </authorList>
    </citation>
    <scope>NUCLEOTIDE SEQUENCE [LARGE SCALE GENOMIC DNA]</scope>
    <source>
        <strain evidence="1 2">ATCC 31673</strain>
    </source>
</reference>
<dbReference type="AlphaFoldDB" id="A0A0T6LS80"/>
<dbReference type="EMBL" id="LLZU01000018">
    <property type="protein sequence ID" value="KRV48753.1"/>
    <property type="molecule type" value="Genomic_DNA"/>
</dbReference>
<gene>
    <name evidence="1" type="ORF">AQ490_23045</name>
</gene>
<evidence type="ECO:0000313" key="1">
    <source>
        <dbReference type="EMBL" id="KRV48753.1"/>
    </source>
</evidence>